<keyword evidence="6" id="KW-1015">Disulfide bond</keyword>
<dbReference type="InterPro" id="IPR003599">
    <property type="entry name" value="Ig_sub"/>
</dbReference>
<organism evidence="11 12">
    <name type="scientific">Acanthochromis polyacanthus</name>
    <name type="common">spiny chromis</name>
    <dbReference type="NCBI Taxonomy" id="80966"/>
    <lineage>
        <taxon>Eukaryota</taxon>
        <taxon>Metazoa</taxon>
        <taxon>Chordata</taxon>
        <taxon>Craniata</taxon>
        <taxon>Vertebrata</taxon>
        <taxon>Euteleostomi</taxon>
        <taxon>Actinopterygii</taxon>
        <taxon>Neopterygii</taxon>
        <taxon>Teleostei</taxon>
        <taxon>Neoteleostei</taxon>
        <taxon>Acanthomorphata</taxon>
        <taxon>Ovalentaria</taxon>
        <taxon>Pomacentridae</taxon>
        <taxon>Acanthochromis</taxon>
    </lineage>
</organism>
<evidence type="ECO:0000313" key="12">
    <source>
        <dbReference type="Proteomes" id="UP000257200"/>
    </source>
</evidence>
<keyword evidence="8" id="KW-1133">Transmembrane helix</keyword>
<dbReference type="Pfam" id="PF07686">
    <property type="entry name" value="V-set"/>
    <property type="match status" value="2"/>
</dbReference>
<evidence type="ECO:0000313" key="11">
    <source>
        <dbReference type="Ensembl" id="ENSAPOP00000000854.1"/>
    </source>
</evidence>
<feature type="domain" description="Ig-like" evidence="10">
    <location>
        <begin position="41"/>
        <end position="131"/>
    </location>
</feature>
<feature type="domain" description="Ig-like" evidence="10">
    <location>
        <begin position="147"/>
        <end position="235"/>
    </location>
</feature>
<accession>A0A3Q1EBY8</accession>
<evidence type="ECO:0000256" key="9">
    <source>
        <dbReference type="SAM" id="SignalP"/>
    </source>
</evidence>
<dbReference type="GO" id="GO:0005886">
    <property type="term" value="C:plasma membrane"/>
    <property type="evidence" value="ECO:0007669"/>
    <property type="project" value="UniProtKB-SubCell"/>
</dbReference>
<evidence type="ECO:0000256" key="5">
    <source>
        <dbReference type="ARBA" id="ARBA00023136"/>
    </source>
</evidence>
<evidence type="ECO:0000256" key="8">
    <source>
        <dbReference type="SAM" id="Phobius"/>
    </source>
</evidence>
<dbReference type="Gene3D" id="2.60.40.10">
    <property type="entry name" value="Immunoglobulins"/>
    <property type="match status" value="2"/>
</dbReference>
<comment type="subcellular location">
    <subcellularLocation>
        <location evidence="1">Cell membrane</location>
    </subcellularLocation>
</comment>
<reference evidence="11" key="1">
    <citation type="submission" date="2025-08" db="UniProtKB">
        <authorList>
            <consortium name="Ensembl"/>
        </authorList>
    </citation>
    <scope>IDENTIFICATION</scope>
</reference>
<sequence>MVNSVRFICIFAFIVISAHKFRLKSSSSVRQAGGFKSANTGDKVTLRCFYEVDDSAWLHWYMQTAGQKPRHISTFFVYDTDITFHGEFKNNRRFTVDTKNKAHHLTISDLKISDSANYYCAISYTHVFTFSEGIIVTVREAGFNIQTWIEQSSSQTTIQPGGSVTLNCTVYTGNCDGEHHVYWFKNKEESHSGLIYTQGSRNNQCERKPNTQTCVYNLSMKGLNLSHTGTYYCAAASCGCIKFGNGTTLDFGAGEVDSSVLVYFLSGALTLTTILVFILIILVCKMNKGTDYVQLPPPLAQDTDNLCYAALDINPPNRSRKQRNNISECVYSSVRQNN</sequence>
<keyword evidence="8" id="KW-0812">Transmembrane</keyword>
<dbReference type="PROSITE" id="PS50835">
    <property type="entry name" value="IG_LIKE"/>
    <property type="match status" value="2"/>
</dbReference>
<dbReference type="Proteomes" id="UP000257200">
    <property type="component" value="Unplaced"/>
</dbReference>
<dbReference type="SMART" id="SM00406">
    <property type="entry name" value="IGv"/>
    <property type="match status" value="2"/>
</dbReference>
<feature type="chain" id="PRO_5018771763" evidence="9">
    <location>
        <begin position="21"/>
        <end position="338"/>
    </location>
</feature>
<reference evidence="11" key="2">
    <citation type="submission" date="2025-09" db="UniProtKB">
        <authorList>
            <consortium name="Ensembl"/>
        </authorList>
    </citation>
    <scope>IDENTIFICATION</scope>
</reference>
<keyword evidence="5 8" id="KW-0472">Membrane</keyword>
<evidence type="ECO:0000256" key="2">
    <source>
        <dbReference type="ARBA" id="ARBA00022475"/>
    </source>
</evidence>
<keyword evidence="3 9" id="KW-0732">Signal</keyword>
<dbReference type="InParanoid" id="A0A3Q1EBY8"/>
<keyword evidence="4" id="KW-0391">Immunity</keyword>
<dbReference type="Ensembl" id="ENSAPOT00000016165.1">
    <property type="protein sequence ID" value="ENSAPOP00000000854.1"/>
    <property type="gene ID" value="ENSAPOG00000000039.1"/>
</dbReference>
<keyword evidence="7" id="KW-0325">Glycoprotein</keyword>
<feature type="transmembrane region" description="Helical" evidence="8">
    <location>
        <begin position="260"/>
        <end position="284"/>
    </location>
</feature>
<proteinExistence type="predicted"/>
<evidence type="ECO:0000256" key="1">
    <source>
        <dbReference type="ARBA" id="ARBA00004236"/>
    </source>
</evidence>
<dbReference type="AlphaFoldDB" id="A0A3Q1EBY8"/>
<feature type="signal peptide" evidence="9">
    <location>
        <begin position="1"/>
        <end position="20"/>
    </location>
</feature>
<dbReference type="GeneTree" id="ENSGT00940000162676"/>
<keyword evidence="12" id="KW-1185">Reference proteome</keyword>
<dbReference type="PANTHER" id="PTHR19433">
    <property type="entry name" value="T-CELL RECEPTOR ALPHA CHAIN V REGION-RELATED"/>
    <property type="match status" value="1"/>
</dbReference>
<dbReference type="SUPFAM" id="SSF48726">
    <property type="entry name" value="Immunoglobulin"/>
    <property type="match status" value="2"/>
</dbReference>
<dbReference type="InterPro" id="IPR013106">
    <property type="entry name" value="Ig_V-set"/>
</dbReference>
<dbReference type="GO" id="GO:0009617">
    <property type="term" value="P:response to bacterium"/>
    <property type="evidence" value="ECO:0007669"/>
    <property type="project" value="TreeGrafter"/>
</dbReference>
<evidence type="ECO:0000256" key="4">
    <source>
        <dbReference type="ARBA" id="ARBA00022859"/>
    </source>
</evidence>
<protein>
    <submittedName>
        <fullName evidence="11">Uncharacterized LOC110967696</fullName>
    </submittedName>
</protein>
<dbReference type="PANTHER" id="PTHR19433:SF127">
    <property type="entry name" value="NITR9"/>
    <property type="match status" value="1"/>
</dbReference>
<dbReference type="InterPro" id="IPR013783">
    <property type="entry name" value="Ig-like_fold"/>
</dbReference>
<evidence type="ECO:0000256" key="6">
    <source>
        <dbReference type="ARBA" id="ARBA00023157"/>
    </source>
</evidence>
<keyword evidence="2" id="KW-1003">Cell membrane</keyword>
<evidence type="ECO:0000256" key="3">
    <source>
        <dbReference type="ARBA" id="ARBA00022729"/>
    </source>
</evidence>
<dbReference type="InterPro" id="IPR052051">
    <property type="entry name" value="TCR_complex_component"/>
</dbReference>
<dbReference type="GO" id="GO:0002376">
    <property type="term" value="P:immune system process"/>
    <property type="evidence" value="ECO:0007669"/>
    <property type="project" value="UniProtKB-KW"/>
</dbReference>
<evidence type="ECO:0000259" key="10">
    <source>
        <dbReference type="PROSITE" id="PS50835"/>
    </source>
</evidence>
<dbReference type="InterPro" id="IPR007110">
    <property type="entry name" value="Ig-like_dom"/>
</dbReference>
<dbReference type="InterPro" id="IPR036179">
    <property type="entry name" value="Ig-like_dom_sf"/>
</dbReference>
<dbReference type="SMART" id="SM00409">
    <property type="entry name" value="IG"/>
    <property type="match status" value="2"/>
</dbReference>
<evidence type="ECO:0000256" key="7">
    <source>
        <dbReference type="ARBA" id="ARBA00023180"/>
    </source>
</evidence>
<dbReference type="STRING" id="80966.ENSAPOP00000000854"/>
<dbReference type="CDD" id="cd00099">
    <property type="entry name" value="IgV"/>
    <property type="match status" value="1"/>
</dbReference>
<name>A0A3Q1EBY8_9TELE</name>